<dbReference type="Pfam" id="PF00435">
    <property type="entry name" value="Spectrin"/>
    <property type="match status" value="1"/>
</dbReference>
<dbReference type="Proteomes" id="UP000316079">
    <property type="component" value="Unassembled WGS sequence"/>
</dbReference>
<dbReference type="InterPro" id="IPR050774">
    <property type="entry name" value="KCMF1/Dystrophin"/>
</dbReference>
<reference evidence="2 3" key="1">
    <citation type="journal article" date="2019" name="Sci. Data">
        <title>Hybrid genome assembly and annotation of Danionella translucida.</title>
        <authorList>
            <person name="Kadobianskyi M."/>
            <person name="Schulze L."/>
            <person name="Schuelke M."/>
            <person name="Judkewitz B."/>
        </authorList>
    </citation>
    <scope>NUCLEOTIDE SEQUENCE [LARGE SCALE GENOMIC DNA]</scope>
    <source>
        <strain evidence="2 3">Bolton</strain>
    </source>
</reference>
<gene>
    <name evidence="2" type="ORF">DNTS_026928</name>
</gene>
<protein>
    <submittedName>
        <fullName evidence="2">Uncharacterized protein</fullName>
    </submittedName>
</protein>
<organism evidence="2 3">
    <name type="scientific">Danionella cerebrum</name>
    <dbReference type="NCBI Taxonomy" id="2873325"/>
    <lineage>
        <taxon>Eukaryota</taxon>
        <taxon>Metazoa</taxon>
        <taxon>Chordata</taxon>
        <taxon>Craniata</taxon>
        <taxon>Vertebrata</taxon>
        <taxon>Euteleostomi</taxon>
        <taxon>Actinopterygii</taxon>
        <taxon>Neopterygii</taxon>
        <taxon>Teleostei</taxon>
        <taxon>Ostariophysi</taxon>
        <taxon>Cypriniformes</taxon>
        <taxon>Danionidae</taxon>
        <taxon>Danioninae</taxon>
        <taxon>Danionella</taxon>
    </lineage>
</organism>
<dbReference type="GO" id="GO:0005886">
    <property type="term" value="C:plasma membrane"/>
    <property type="evidence" value="ECO:0007669"/>
    <property type="project" value="TreeGrafter"/>
</dbReference>
<sequence length="285" mass="32264">MTEGPASFELQQSGTEPAAPTDLHQTATELADWLLLIQQMLKSSIVTIGDSQEIHTTMSRLQVTKGDLEQRHFQLEEIITLAQNIKNKTSSPDLLEKVRGQWDGTQHGVEARLLELQQMIGRSEHWEEQRQKIKGLIGQHEMRFNSLLQQSGEPLTKQISDNKVFRQDLSGAQESISAFTDLSNQLLSDYITDDTRRLTEQTDALNTAWNSLNHRASDLRAALDSEFKSLQTSLRELESFLKWLQETESTVSVVSDSAQREGLSQDSARIRKLKAQLGKQITEIH</sequence>
<comment type="caution">
    <text evidence="2">The sequence shown here is derived from an EMBL/GenBank/DDBJ whole genome shotgun (WGS) entry which is preliminary data.</text>
</comment>
<feature type="region of interest" description="Disordered" evidence="1">
    <location>
        <begin position="1"/>
        <end position="20"/>
    </location>
</feature>
<dbReference type="OrthoDB" id="18740at2759"/>
<dbReference type="Gene3D" id="1.20.58.60">
    <property type="match status" value="2"/>
</dbReference>
<dbReference type="InterPro" id="IPR018159">
    <property type="entry name" value="Spectrin/alpha-actinin"/>
</dbReference>
<dbReference type="GO" id="GO:0045202">
    <property type="term" value="C:synapse"/>
    <property type="evidence" value="ECO:0007669"/>
    <property type="project" value="GOC"/>
</dbReference>
<evidence type="ECO:0000313" key="2">
    <source>
        <dbReference type="EMBL" id="TRY90210.1"/>
    </source>
</evidence>
<name>A0A553QJU0_9TELE</name>
<dbReference type="CDD" id="cd00176">
    <property type="entry name" value="SPEC"/>
    <property type="match status" value="1"/>
</dbReference>
<dbReference type="SUPFAM" id="SSF46966">
    <property type="entry name" value="Spectrin repeat"/>
    <property type="match status" value="2"/>
</dbReference>
<keyword evidence="3" id="KW-1185">Reference proteome</keyword>
<evidence type="ECO:0000313" key="3">
    <source>
        <dbReference type="Proteomes" id="UP000316079"/>
    </source>
</evidence>
<dbReference type="AlphaFoldDB" id="A0A553QJU0"/>
<dbReference type="InterPro" id="IPR002017">
    <property type="entry name" value="Spectrin_repeat"/>
</dbReference>
<dbReference type="PANTHER" id="PTHR12268">
    <property type="entry name" value="E3 UBIQUITIN-PROTEIN LIGASE KCMF1"/>
    <property type="match status" value="1"/>
</dbReference>
<dbReference type="PANTHER" id="PTHR12268:SF26">
    <property type="entry name" value="UTROPHIN"/>
    <property type="match status" value="1"/>
</dbReference>
<dbReference type="SMART" id="SM00150">
    <property type="entry name" value="SPEC"/>
    <property type="match status" value="2"/>
</dbReference>
<dbReference type="STRING" id="623744.A0A553QJU0"/>
<proteinExistence type="predicted"/>
<accession>A0A553QJU0</accession>
<dbReference type="EMBL" id="SRMA01025871">
    <property type="protein sequence ID" value="TRY90210.1"/>
    <property type="molecule type" value="Genomic_DNA"/>
</dbReference>
<dbReference type="GO" id="GO:0099536">
    <property type="term" value="P:synaptic signaling"/>
    <property type="evidence" value="ECO:0007669"/>
    <property type="project" value="TreeGrafter"/>
</dbReference>
<evidence type="ECO:0000256" key="1">
    <source>
        <dbReference type="SAM" id="MobiDB-lite"/>
    </source>
</evidence>